<dbReference type="Gene3D" id="3.40.710.10">
    <property type="entry name" value="DD-peptidase/beta-lactamase superfamily"/>
    <property type="match status" value="1"/>
</dbReference>
<evidence type="ECO:0000256" key="4">
    <source>
        <dbReference type="ARBA" id="ARBA00022801"/>
    </source>
</evidence>
<dbReference type="InterPro" id="IPR002772">
    <property type="entry name" value="Glyco_hydro_3_C"/>
</dbReference>
<dbReference type="GO" id="GO:0005975">
    <property type="term" value="P:carbohydrate metabolic process"/>
    <property type="evidence" value="ECO:0007669"/>
    <property type="project" value="InterPro"/>
</dbReference>
<dbReference type="InterPro" id="IPR012338">
    <property type="entry name" value="Beta-lactam/transpept-like"/>
</dbReference>
<dbReference type="PANTHER" id="PTHR30480:SF13">
    <property type="entry name" value="BETA-HEXOSAMINIDASE"/>
    <property type="match status" value="1"/>
</dbReference>
<evidence type="ECO:0000256" key="1">
    <source>
        <dbReference type="ARBA" id="ARBA00001231"/>
    </source>
</evidence>
<evidence type="ECO:0000259" key="10">
    <source>
        <dbReference type="Pfam" id="PF01915"/>
    </source>
</evidence>
<organism evidence="11 12">
    <name type="scientific">Pontibacter lucknowensis</name>
    <dbReference type="NCBI Taxonomy" id="1077936"/>
    <lineage>
        <taxon>Bacteria</taxon>
        <taxon>Pseudomonadati</taxon>
        <taxon>Bacteroidota</taxon>
        <taxon>Cytophagia</taxon>
        <taxon>Cytophagales</taxon>
        <taxon>Hymenobacteraceae</taxon>
        <taxon>Pontibacter</taxon>
    </lineage>
</organism>
<dbReference type="GO" id="GO:0009254">
    <property type="term" value="P:peptidoglycan turnover"/>
    <property type="evidence" value="ECO:0007669"/>
    <property type="project" value="TreeGrafter"/>
</dbReference>
<dbReference type="InterPro" id="IPR001466">
    <property type="entry name" value="Beta-lactam-related"/>
</dbReference>
<feature type="domain" description="Glycoside hydrolase family 3 C-terminal" evidence="10">
    <location>
        <begin position="425"/>
        <end position="586"/>
    </location>
</feature>
<dbReference type="AlphaFoldDB" id="A0A1N7A5A3"/>
<dbReference type="SUPFAM" id="SSF56601">
    <property type="entry name" value="beta-lactamase/transpeptidase-like"/>
    <property type="match status" value="1"/>
</dbReference>
<dbReference type="PRINTS" id="PR00133">
    <property type="entry name" value="GLHYDRLASE3"/>
</dbReference>
<dbReference type="Pfam" id="PF00933">
    <property type="entry name" value="Glyco_hydro_3"/>
    <property type="match status" value="1"/>
</dbReference>
<comment type="similarity">
    <text evidence="2 6">Belongs to the glycosyl hydrolase 3 family.</text>
</comment>
<comment type="catalytic activity">
    <reaction evidence="1">
        <text>Hydrolysis of terminal non-reducing N-acetyl-D-hexosamine residues in N-acetyl-beta-D-hexosaminides.</text>
        <dbReference type="EC" id="3.2.1.52"/>
    </reaction>
</comment>
<dbReference type="InterPro" id="IPR050226">
    <property type="entry name" value="NagZ_Beta-hexosaminidase"/>
</dbReference>
<feature type="signal peptide" evidence="7">
    <location>
        <begin position="1"/>
        <end position="24"/>
    </location>
</feature>
<keyword evidence="4 6" id="KW-0378">Hydrolase</keyword>
<dbReference type="InterPro" id="IPR017853">
    <property type="entry name" value="GH"/>
</dbReference>
<dbReference type="GO" id="GO:0004563">
    <property type="term" value="F:beta-N-acetylhexosaminidase activity"/>
    <property type="evidence" value="ECO:0007669"/>
    <property type="project" value="UniProtKB-EC"/>
</dbReference>
<evidence type="ECO:0000256" key="3">
    <source>
        <dbReference type="ARBA" id="ARBA00012663"/>
    </source>
</evidence>
<keyword evidence="7" id="KW-0732">Signal</keyword>
<dbReference type="InterPro" id="IPR036881">
    <property type="entry name" value="Glyco_hydro_3_C_sf"/>
</dbReference>
<dbReference type="InterPro" id="IPR001764">
    <property type="entry name" value="Glyco_hydro_3_N"/>
</dbReference>
<dbReference type="Proteomes" id="UP000185924">
    <property type="component" value="Unassembled WGS sequence"/>
</dbReference>
<evidence type="ECO:0000313" key="11">
    <source>
        <dbReference type="EMBL" id="SIR34252.1"/>
    </source>
</evidence>
<dbReference type="PROSITE" id="PS00775">
    <property type="entry name" value="GLYCOSYL_HYDROL_F3"/>
    <property type="match status" value="1"/>
</dbReference>
<protein>
    <recommendedName>
        <fullName evidence="3">beta-N-acetylhexosaminidase</fullName>
        <ecNumber evidence="3">3.2.1.52</ecNumber>
    </recommendedName>
</protein>
<sequence length="1015" mass="113122">MKPSYYFSLAFVLVLIFGTNNLQGQTNKAKTSKAAAKKATATSYTPGRDAEFLQYVNSRWVDSVMKTLTPEERIAQLISIPVYSNKNQAHIDSISNIVKTYKVGGMIFFQGGPVRQAKMTNRYQQESKVPLMISIDGEWGLAMRLDSTIRFPYQMALGGIDNERLIYEMGAEIARQCQRLGVHVNFAPTVDINNNANNPVIGFRSFGEEKHNVASKSLAYMKGMQDNRVLASAKHFPGHGDTNVDSHYGLPLINFSRIRLDSIELHPFRALMDKGLGSVMVAHMNIPVLDNTPNLASTLSKPIVTDLLKNELNYNGLVFTDALNMQGVAKFYPPGVVDVKALIAGNDVMLNTMDVKTTIQEVKKAIANKEITQDEIDFRVRKVLAAKQWVGLDKWKPIETKNLIADLNNPHAQYLNRQLTEASLTLLRNKNHILPIQTLDTLKVAALAIGTKKETAFQRDLARYTQVDTFFLQPTNSIEELLAMKEKLKDYDLIIAGVHSLQLKAGSSNFGITAEMNLFLKELIRNKKTIVSVFGNVYSLAEMESLDKADAVIAAYQENATTQDLVSQLIFGGIGATGKLPVTVSNAFKIDDGLLTRGGWRMAYSMPEAVGLKSQDLAGIDSLVHQAIREEAAPGAQVLVAKDGKVIYHKAFGYHTYDKEQPVRVDDIYDLASVTKISTSMAALMRLKGEGRFDENQTLGTYLPMAAGTNKADLNYRDILTHQARLKSWIPFWKETVRKNGNFKWRTFKADSTRRFPIKVANNLYIHRKYAEKIYKEIMESPLNEKPGYVYSDLSFILAPKVVENITGVGFETYLQNMIYKPIGATTLTFNPYKHYPASRVVPTEFEPHFRKQLLHATVHDEGAAMLGGVSGHAGLFGNSNDVAKLMHLYLNDGLYANKRYIGENVVKEYSKCQFCDQGNYRALGFDRPAKPGAQNSNAAPSAPVESFGHSGFTGTYTWVDPVNNLVYVFLSNRVNPTRENNKLSKLNTRTGVLQVVYDAMGKSKEKQPAEASVN</sequence>
<dbReference type="InterPro" id="IPR019800">
    <property type="entry name" value="Glyco_hydro_3_AS"/>
</dbReference>
<reference evidence="12" key="1">
    <citation type="submission" date="2017-01" db="EMBL/GenBank/DDBJ databases">
        <authorList>
            <person name="Varghese N."/>
            <person name="Submissions S."/>
        </authorList>
    </citation>
    <scope>NUCLEOTIDE SEQUENCE [LARGE SCALE GENOMIC DNA]</scope>
    <source>
        <strain evidence="12">DM9</strain>
    </source>
</reference>
<keyword evidence="5 6" id="KW-0326">Glycosidase</keyword>
<evidence type="ECO:0000313" key="12">
    <source>
        <dbReference type="Proteomes" id="UP000185924"/>
    </source>
</evidence>
<name>A0A1N7A5A3_9BACT</name>
<evidence type="ECO:0000256" key="2">
    <source>
        <dbReference type="ARBA" id="ARBA00005336"/>
    </source>
</evidence>
<keyword evidence="12" id="KW-1185">Reference proteome</keyword>
<dbReference type="PANTHER" id="PTHR30480">
    <property type="entry name" value="BETA-HEXOSAMINIDASE-RELATED"/>
    <property type="match status" value="1"/>
</dbReference>
<dbReference type="Gene3D" id="3.20.20.300">
    <property type="entry name" value="Glycoside hydrolase, family 3, N-terminal domain"/>
    <property type="match status" value="1"/>
</dbReference>
<feature type="domain" description="Glycoside hydrolase family 3 N-terminal" evidence="9">
    <location>
        <begin position="71"/>
        <end position="385"/>
    </location>
</feature>
<dbReference type="RefSeq" id="WP_076422829.1">
    <property type="nucleotide sequence ID" value="NZ_FTNM01000005.1"/>
</dbReference>
<dbReference type="EC" id="3.2.1.52" evidence="3"/>
<dbReference type="Pfam" id="PF00144">
    <property type="entry name" value="Beta-lactamase"/>
    <property type="match status" value="1"/>
</dbReference>
<accession>A0A1N7A5A3</accession>
<proteinExistence type="inferred from homology"/>
<dbReference type="InterPro" id="IPR036962">
    <property type="entry name" value="Glyco_hydro_3_N_sf"/>
</dbReference>
<evidence type="ECO:0000259" key="8">
    <source>
        <dbReference type="Pfam" id="PF00144"/>
    </source>
</evidence>
<dbReference type="STRING" id="1077936.SAMN05421545_3230"/>
<evidence type="ECO:0000256" key="5">
    <source>
        <dbReference type="ARBA" id="ARBA00023295"/>
    </source>
</evidence>
<dbReference type="Gene3D" id="3.40.50.1700">
    <property type="entry name" value="Glycoside hydrolase family 3 C-terminal domain"/>
    <property type="match status" value="1"/>
</dbReference>
<dbReference type="OrthoDB" id="9805821at2"/>
<dbReference type="SUPFAM" id="SSF52279">
    <property type="entry name" value="Beta-D-glucan exohydrolase, C-terminal domain"/>
    <property type="match status" value="1"/>
</dbReference>
<dbReference type="EMBL" id="FTNM01000005">
    <property type="protein sequence ID" value="SIR34252.1"/>
    <property type="molecule type" value="Genomic_DNA"/>
</dbReference>
<feature type="domain" description="Beta-lactamase-related" evidence="8">
    <location>
        <begin position="621"/>
        <end position="983"/>
    </location>
</feature>
<dbReference type="Pfam" id="PF01915">
    <property type="entry name" value="Glyco_hydro_3_C"/>
    <property type="match status" value="1"/>
</dbReference>
<evidence type="ECO:0000256" key="6">
    <source>
        <dbReference type="RuleBase" id="RU361161"/>
    </source>
</evidence>
<gene>
    <name evidence="11" type="ORF">SAMN05421545_3230</name>
</gene>
<evidence type="ECO:0000259" key="9">
    <source>
        <dbReference type="Pfam" id="PF00933"/>
    </source>
</evidence>
<feature type="chain" id="PRO_5012161838" description="beta-N-acetylhexosaminidase" evidence="7">
    <location>
        <begin position="25"/>
        <end position="1015"/>
    </location>
</feature>
<dbReference type="SUPFAM" id="SSF51445">
    <property type="entry name" value="(Trans)glycosidases"/>
    <property type="match status" value="1"/>
</dbReference>
<evidence type="ECO:0000256" key="7">
    <source>
        <dbReference type="SAM" id="SignalP"/>
    </source>
</evidence>